<dbReference type="HOGENOM" id="CLU_842962_0_0_1"/>
<gene>
    <name evidence="8" type="ORF">CHLRE_16g673169v5</name>
</gene>
<evidence type="ECO:0000256" key="4">
    <source>
        <dbReference type="ARBA" id="ARBA00022694"/>
    </source>
</evidence>
<dbReference type="Gramene" id="PNW72370">
    <property type="protein sequence ID" value="PNW72370"/>
    <property type="gene ID" value="CHLRE_16g673169v5"/>
</dbReference>
<dbReference type="EC" id="2.5.1.25" evidence="1"/>
<evidence type="ECO:0000256" key="6">
    <source>
        <dbReference type="ARBA" id="ARBA00048718"/>
    </source>
</evidence>
<dbReference type="eggNOG" id="KOG4382">
    <property type="taxonomic scope" value="Eukaryota"/>
</dbReference>
<protein>
    <recommendedName>
        <fullName evidence="1">tRNA-uridine aminocarboxypropyltransferase</fullName>
        <ecNumber evidence="1">2.5.1.25</ecNumber>
    </recommendedName>
</protein>
<sequence length="330" mass="32913">MATVPLLTRCLDAASLAVLPARRLQQPGKSPETDAMLEGAARGDYPLYVLFPGPGAKDLAEVANSEPHGARLQAAAARRPADGPGQADPVAAEPAGVPGTLAAAGASAAASAAASADASAGAGAADGGPEAPAHPAYVLVVVDGTWRQAKEMFKHVAGRCLPPGGPGVQVSLKPSDVLPAAPPPPPHAVEPGADAPPPAASAAQAMAAAGAQGLGWGLEQNGAAGVGADAAAAAVGAADEQLQYDPNMPCLIRKEPVEGFVTTYEATARALGLLERSPHLADSLLAPLRLMTRLQAAFDPAIRSRMLQLPEPPKPQQGKAAGGAAPAERR</sequence>
<dbReference type="PaxDb" id="3055-EDP01129"/>
<feature type="compositionally biased region" description="Low complexity" evidence="7">
    <location>
        <begin position="316"/>
        <end position="330"/>
    </location>
</feature>
<feature type="region of interest" description="Disordered" evidence="7">
    <location>
        <begin position="308"/>
        <end position="330"/>
    </location>
</feature>
<dbReference type="STRING" id="3055.A8J3C8"/>
<keyword evidence="9" id="KW-1185">Reference proteome</keyword>
<dbReference type="KEGG" id="cre:CHLRE_16g673169v5"/>
<feature type="region of interest" description="Disordered" evidence="7">
    <location>
        <begin position="66"/>
        <end position="94"/>
    </location>
</feature>
<dbReference type="PANTHER" id="PTHR21392:SF0">
    <property type="entry name" value="TRNA-URIDINE AMINOCARBOXYPROPYLTRANSFERASE 2"/>
    <property type="match status" value="1"/>
</dbReference>
<dbReference type="PANTHER" id="PTHR21392">
    <property type="entry name" value="TRNA-URIDINE AMINOCARBOXYPROPYLTRANSFERASE 2"/>
    <property type="match status" value="1"/>
</dbReference>
<feature type="region of interest" description="Disordered" evidence="7">
    <location>
        <begin position="180"/>
        <end position="199"/>
    </location>
</feature>
<evidence type="ECO:0000256" key="1">
    <source>
        <dbReference type="ARBA" id="ARBA00012386"/>
    </source>
</evidence>
<dbReference type="InterPro" id="IPR005636">
    <property type="entry name" value="DTW"/>
</dbReference>
<dbReference type="Pfam" id="PF03942">
    <property type="entry name" value="DTW"/>
    <property type="match status" value="1"/>
</dbReference>
<feature type="compositionally biased region" description="Low complexity" evidence="7">
    <location>
        <begin position="70"/>
        <end position="87"/>
    </location>
</feature>
<dbReference type="GeneID" id="5721379"/>
<name>A8J3C8_CHLRE</name>
<dbReference type="GO" id="GO:0016432">
    <property type="term" value="F:tRNA-uridine aminocarboxypropyltransferase activity"/>
    <property type="evidence" value="ECO:0007669"/>
    <property type="project" value="UniProtKB-EC"/>
</dbReference>
<reference evidence="8 9" key="1">
    <citation type="journal article" date="2007" name="Science">
        <title>The Chlamydomonas genome reveals the evolution of key animal and plant functions.</title>
        <authorList>
            <person name="Merchant S.S."/>
            <person name="Prochnik S.E."/>
            <person name="Vallon O."/>
            <person name="Harris E.H."/>
            <person name="Karpowicz S.J."/>
            <person name="Witman G.B."/>
            <person name="Terry A."/>
            <person name="Salamov A."/>
            <person name="Fritz-Laylin L.K."/>
            <person name="Marechal-Drouard L."/>
            <person name="Marshall W.F."/>
            <person name="Qu L.H."/>
            <person name="Nelson D.R."/>
            <person name="Sanderfoot A.A."/>
            <person name="Spalding M.H."/>
            <person name="Kapitonov V.V."/>
            <person name="Ren Q."/>
            <person name="Ferris P."/>
            <person name="Lindquist E."/>
            <person name="Shapiro H."/>
            <person name="Lucas S.M."/>
            <person name="Grimwood J."/>
            <person name="Schmutz J."/>
            <person name="Cardol P."/>
            <person name="Cerutti H."/>
            <person name="Chanfreau G."/>
            <person name="Chen C.L."/>
            <person name="Cognat V."/>
            <person name="Croft M.T."/>
            <person name="Dent R."/>
            <person name="Dutcher S."/>
            <person name="Fernandez E."/>
            <person name="Fukuzawa H."/>
            <person name="Gonzalez-Ballester D."/>
            <person name="Gonzalez-Halphen D."/>
            <person name="Hallmann A."/>
            <person name="Hanikenne M."/>
            <person name="Hippler M."/>
            <person name="Inwood W."/>
            <person name="Jabbari K."/>
            <person name="Kalanon M."/>
            <person name="Kuras R."/>
            <person name="Lefebvre P.A."/>
            <person name="Lemaire S.D."/>
            <person name="Lobanov A.V."/>
            <person name="Lohr M."/>
            <person name="Manuell A."/>
            <person name="Meier I."/>
            <person name="Mets L."/>
            <person name="Mittag M."/>
            <person name="Mittelmeier T."/>
            <person name="Moroney J.V."/>
            <person name="Moseley J."/>
            <person name="Napoli C."/>
            <person name="Nedelcu A.M."/>
            <person name="Niyogi K."/>
            <person name="Novoselov S.V."/>
            <person name="Paulsen I.T."/>
            <person name="Pazour G."/>
            <person name="Purton S."/>
            <person name="Ral J.P."/>
            <person name="Riano-Pachon D.M."/>
            <person name="Riekhof W."/>
            <person name="Rymarquis L."/>
            <person name="Schroda M."/>
            <person name="Stern D."/>
            <person name="Umen J."/>
            <person name="Willows R."/>
            <person name="Wilson N."/>
            <person name="Zimmer S.L."/>
            <person name="Allmer J."/>
            <person name="Balk J."/>
            <person name="Bisova K."/>
            <person name="Chen C.J."/>
            <person name="Elias M."/>
            <person name="Gendler K."/>
            <person name="Hauser C."/>
            <person name="Lamb M.R."/>
            <person name="Ledford H."/>
            <person name="Long J.C."/>
            <person name="Minagawa J."/>
            <person name="Page M.D."/>
            <person name="Pan J."/>
            <person name="Pootakham W."/>
            <person name="Roje S."/>
            <person name="Rose A."/>
            <person name="Stahlberg E."/>
            <person name="Terauchi A.M."/>
            <person name="Yang P."/>
            <person name="Ball S."/>
            <person name="Bowler C."/>
            <person name="Dieckmann C.L."/>
            <person name="Gladyshev V.N."/>
            <person name="Green P."/>
            <person name="Jorgensen R."/>
            <person name="Mayfield S."/>
            <person name="Mueller-Roeber B."/>
            <person name="Rajamani S."/>
            <person name="Sayre R.T."/>
            <person name="Brokstein P."/>
            <person name="Dubchak I."/>
            <person name="Goodstein D."/>
            <person name="Hornick L."/>
            <person name="Huang Y.W."/>
            <person name="Jhaveri J."/>
            <person name="Luo Y."/>
            <person name="Martinez D."/>
            <person name="Ngau W.C."/>
            <person name="Otillar B."/>
            <person name="Poliakov A."/>
            <person name="Porter A."/>
            <person name="Szajkowski L."/>
            <person name="Werner G."/>
            <person name="Zhou K."/>
            <person name="Grigoriev I.V."/>
            <person name="Rokhsar D.S."/>
            <person name="Grossman A.R."/>
        </authorList>
    </citation>
    <scope>NUCLEOTIDE SEQUENCE [LARGE SCALE GENOMIC DNA]</scope>
    <source>
        <strain evidence="9">CC-503</strain>
    </source>
</reference>
<dbReference type="EMBL" id="CM008977">
    <property type="protein sequence ID" value="PNW72370.1"/>
    <property type="molecule type" value="Genomic_DNA"/>
</dbReference>
<comment type="similarity">
    <text evidence="5">Belongs to the TDD superfamily. DTWD2 family.</text>
</comment>
<dbReference type="OrthoDB" id="545722at2759"/>
<comment type="catalytic activity">
    <reaction evidence="6">
        <text>a uridine in tRNA + S-adenosyl-L-methionine = a 3-[(3S)-3-amino-3-carboxypropyl]uridine in tRNA + S-methyl-5'-thioadenosine + H(+)</text>
        <dbReference type="Rhea" id="RHEA:62432"/>
        <dbReference type="Rhea" id="RHEA-COMP:13339"/>
        <dbReference type="Rhea" id="RHEA-COMP:16092"/>
        <dbReference type="ChEBI" id="CHEBI:15378"/>
        <dbReference type="ChEBI" id="CHEBI:17509"/>
        <dbReference type="ChEBI" id="CHEBI:59789"/>
        <dbReference type="ChEBI" id="CHEBI:65315"/>
        <dbReference type="ChEBI" id="CHEBI:82930"/>
        <dbReference type="EC" id="2.5.1.25"/>
    </reaction>
</comment>
<evidence type="ECO:0000313" key="9">
    <source>
        <dbReference type="Proteomes" id="UP000006906"/>
    </source>
</evidence>
<accession>A8J3C8</accession>
<keyword evidence="2" id="KW-0808">Transferase</keyword>
<dbReference type="Proteomes" id="UP000006906">
    <property type="component" value="Chromosome 16"/>
</dbReference>
<evidence type="ECO:0000313" key="8">
    <source>
        <dbReference type="EMBL" id="PNW72370.1"/>
    </source>
</evidence>
<evidence type="ECO:0000256" key="5">
    <source>
        <dbReference type="ARBA" id="ARBA00034489"/>
    </source>
</evidence>
<dbReference type="AlphaFoldDB" id="A8J3C8"/>
<organism evidence="8 9">
    <name type="scientific">Chlamydomonas reinhardtii</name>
    <name type="common">Chlamydomonas smithii</name>
    <dbReference type="NCBI Taxonomy" id="3055"/>
    <lineage>
        <taxon>Eukaryota</taxon>
        <taxon>Viridiplantae</taxon>
        <taxon>Chlorophyta</taxon>
        <taxon>core chlorophytes</taxon>
        <taxon>Chlorophyceae</taxon>
        <taxon>CS clade</taxon>
        <taxon>Chlamydomonadales</taxon>
        <taxon>Chlamydomonadaceae</taxon>
        <taxon>Chlamydomonas</taxon>
    </lineage>
</organism>
<dbReference type="InParanoid" id="A8J3C8"/>
<keyword evidence="4" id="KW-0819">tRNA processing</keyword>
<dbReference type="RefSeq" id="XP_001695792.1">
    <property type="nucleotide sequence ID" value="XM_001695740.3"/>
</dbReference>
<proteinExistence type="inferred from homology"/>
<evidence type="ECO:0000256" key="7">
    <source>
        <dbReference type="SAM" id="MobiDB-lite"/>
    </source>
</evidence>
<keyword evidence="3" id="KW-0949">S-adenosyl-L-methionine</keyword>
<dbReference type="GO" id="GO:0008033">
    <property type="term" value="P:tRNA processing"/>
    <property type="evidence" value="ECO:0007669"/>
    <property type="project" value="UniProtKB-KW"/>
</dbReference>
<dbReference type="OMA" id="CARARCE"/>
<evidence type="ECO:0000256" key="3">
    <source>
        <dbReference type="ARBA" id="ARBA00022691"/>
    </source>
</evidence>
<dbReference type="InterPro" id="IPR039262">
    <property type="entry name" value="DTWD2/TAPT"/>
</dbReference>
<dbReference type="SMART" id="SM01144">
    <property type="entry name" value="DTW"/>
    <property type="match status" value="1"/>
</dbReference>
<evidence type="ECO:0000256" key="2">
    <source>
        <dbReference type="ARBA" id="ARBA00022679"/>
    </source>
</evidence>